<accession>A0ABP1FVH1</accession>
<comment type="caution">
    <text evidence="3">The sequence shown here is derived from an EMBL/GenBank/DDBJ whole genome shotgun (WGS) entry which is preliminary data.</text>
</comment>
<feature type="compositionally biased region" description="Polar residues" evidence="2">
    <location>
        <begin position="26"/>
        <end position="57"/>
    </location>
</feature>
<evidence type="ECO:0000256" key="1">
    <source>
        <dbReference type="SAM" id="Coils"/>
    </source>
</evidence>
<protein>
    <submittedName>
        <fullName evidence="3">G5588 protein</fullName>
    </submittedName>
</protein>
<evidence type="ECO:0000256" key="2">
    <source>
        <dbReference type="SAM" id="MobiDB-lite"/>
    </source>
</evidence>
<feature type="coiled-coil region" evidence="1">
    <location>
        <begin position="89"/>
        <end position="120"/>
    </location>
</feature>
<dbReference type="Proteomes" id="UP001497392">
    <property type="component" value="Unassembled WGS sequence"/>
</dbReference>
<keyword evidence="1" id="KW-0175">Coiled coil</keyword>
<name>A0ABP1FVH1_9CHLO</name>
<dbReference type="EMBL" id="CAXHTA020000008">
    <property type="protein sequence ID" value="CAL5223124.1"/>
    <property type="molecule type" value="Genomic_DNA"/>
</dbReference>
<reference evidence="3 4" key="1">
    <citation type="submission" date="2024-06" db="EMBL/GenBank/DDBJ databases">
        <authorList>
            <person name="Kraege A."/>
            <person name="Thomma B."/>
        </authorList>
    </citation>
    <scope>NUCLEOTIDE SEQUENCE [LARGE SCALE GENOMIC DNA]</scope>
</reference>
<organism evidence="3 4">
    <name type="scientific">Coccomyxa viridis</name>
    <dbReference type="NCBI Taxonomy" id="1274662"/>
    <lineage>
        <taxon>Eukaryota</taxon>
        <taxon>Viridiplantae</taxon>
        <taxon>Chlorophyta</taxon>
        <taxon>core chlorophytes</taxon>
        <taxon>Trebouxiophyceae</taxon>
        <taxon>Trebouxiophyceae incertae sedis</taxon>
        <taxon>Coccomyxaceae</taxon>
        <taxon>Coccomyxa</taxon>
    </lineage>
</organism>
<proteinExistence type="predicted"/>
<keyword evidence="4" id="KW-1185">Reference proteome</keyword>
<feature type="region of interest" description="Disordered" evidence="2">
    <location>
        <begin position="1"/>
        <end position="67"/>
    </location>
</feature>
<evidence type="ECO:0000313" key="4">
    <source>
        <dbReference type="Proteomes" id="UP001497392"/>
    </source>
</evidence>
<sequence>MAGDSQMDDKTAQQGLGGANNDELSDGNQQCGAANVALNNTPSHQNEQRQDMQSQPQENDEPQAFLQPTFINILNELSAVTERVLLPESAEIEAEAKELEQRAEGALHEAKATLESEQNRLLHMAGIVQQFHEQIMQVLPEVPSRRPPPLVL</sequence>
<evidence type="ECO:0000313" key="3">
    <source>
        <dbReference type="EMBL" id="CAL5223124.1"/>
    </source>
</evidence>
<gene>
    <name evidence="3" type="primary">g5588</name>
    <name evidence="3" type="ORF">VP750_LOCUS4783</name>
</gene>